<organism evidence="2 3">
    <name type="scientific">Phytohabitans rumicis</name>
    <dbReference type="NCBI Taxonomy" id="1076125"/>
    <lineage>
        <taxon>Bacteria</taxon>
        <taxon>Bacillati</taxon>
        <taxon>Actinomycetota</taxon>
        <taxon>Actinomycetes</taxon>
        <taxon>Micromonosporales</taxon>
        <taxon>Micromonosporaceae</taxon>
    </lineage>
</organism>
<keyword evidence="1" id="KW-0812">Transmembrane</keyword>
<comment type="caution">
    <text evidence="2">The sequence shown here is derived from an EMBL/GenBank/DDBJ whole genome shotgun (WGS) entry which is preliminary data.</text>
</comment>
<feature type="transmembrane region" description="Helical" evidence="1">
    <location>
        <begin position="15"/>
        <end position="37"/>
    </location>
</feature>
<name>A0A6V8LLR6_9ACTN</name>
<feature type="transmembrane region" description="Helical" evidence="1">
    <location>
        <begin position="133"/>
        <end position="151"/>
    </location>
</feature>
<keyword evidence="1" id="KW-0472">Membrane</keyword>
<reference evidence="2 3" key="2">
    <citation type="submission" date="2020-03" db="EMBL/GenBank/DDBJ databases">
        <authorList>
            <person name="Ichikawa N."/>
            <person name="Kimura A."/>
            <person name="Kitahashi Y."/>
            <person name="Uohara A."/>
        </authorList>
    </citation>
    <scope>NUCLEOTIDE SEQUENCE [LARGE SCALE GENOMIC DNA]</scope>
    <source>
        <strain evidence="2 3">NBRC 108638</strain>
    </source>
</reference>
<evidence type="ECO:0000313" key="2">
    <source>
        <dbReference type="EMBL" id="GFJ95116.1"/>
    </source>
</evidence>
<protein>
    <submittedName>
        <fullName evidence="2">Uncharacterized protein</fullName>
    </submittedName>
</protein>
<dbReference type="AlphaFoldDB" id="A0A6V8LLR6"/>
<reference evidence="2 3" key="1">
    <citation type="submission" date="2020-03" db="EMBL/GenBank/DDBJ databases">
        <title>Whole genome shotgun sequence of Phytohabitans rumicis NBRC 108638.</title>
        <authorList>
            <person name="Komaki H."/>
            <person name="Tamura T."/>
        </authorList>
    </citation>
    <scope>NUCLEOTIDE SEQUENCE [LARGE SCALE GENOMIC DNA]</scope>
    <source>
        <strain evidence="2 3">NBRC 108638</strain>
    </source>
</reference>
<evidence type="ECO:0000313" key="3">
    <source>
        <dbReference type="Proteomes" id="UP000482960"/>
    </source>
</evidence>
<evidence type="ECO:0000256" key="1">
    <source>
        <dbReference type="SAM" id="Phobius"/>
    </source>
</evidence>
<accession>A0A6V8LLR6</accession>
<feature type="transmembrane region" description="Helical" evidence="1">
    <location>
        <begin position="102"/>
        <end position="121"/>
    </location>
</feature>
<gene>
    <name evidence="2" type="ORF">Prum_087580</name>
</gene>
<keyword evidence="3" id="KW-1185">Reference proteome</keyword>
<proteinExistence type="predicted"/>
<dbReference type="Proteomes" id="UP000482960">
    <property type="component" value="Unassembled WGS sequence"/>
</dbReference>
<keyword evidence="1" id="KW-1133">Transmembrane helix</keyword>
<dbReference type="EMBL" id="BLPG01000001">
    <property type="protein sequence ID" value="GFJ95116.1"/>
    <property type="molecule type" value="Genomic_DNA"/>
</dbReference>
<sequence length="247" mass="26020">MRGVVIEQPGRDRVWWVRAGIAAVTALAGLGAAGALWEYGRRAGAAAPDVSGVVFVATGVHIAATQWERRRRRTADLRWRPALVVRGGVLAGLHARVLRRTLALRAFGVITLVSGGLVFAGGEVGAGKTWSGVIGSTIAGGTALALAVITCKDFRLSGGVSVTAGGVVLNGRVLPWDRIGSVERDEEGIHLRLRPPGYPRTVEISDSDSAVPDERVAEVIEFYLANPHRRSALGTGPDRLALPSTNV</sequence>
<dbReference type="RefSeq" id="WP_173082542.1">
    <property type="nucleotide sequence ID" value="NZ_BLPG01000001.1"/>
</dbReference>